<dbReference type="EMBL" id="SZVP01000010">
    <property type="protein sequence ID" value="TMM44837.1"/>
    <property type="molecule type" value="Genomic_DNA"/>
</dbReference>
<dbReference type="Pfam" id="PF09839">
    <property type="entry name" value="DUF2066"/>
    <property type="match status" value="1"/>
</dbReference>
<accession>A0A8H2JKC8</accession>
<reference evidence="2 3" key="1">
    <citation type="submission" date="2019-05" db="EMBL/GenBank/DDBJ databases">
        <title>Colwellia ponticola sp. nov., isolated from seawater.</title>
        <authorList>
            <person name="Yoon J.-H."/>
        </authorList>
    </citation>
    <scope>NUCLEOTIDE SEQUENCE [LARGE SCALE GENOMIC DNA]</scope>
    <source>
        <strain evidence="2 3">OISW-25</strain>
    </source>
</reference>
<feature type="region of interest" description="Disordered" evidence="1">
    <location>
        <begin position="463"/>
        <end position="486"/>
    </location>
</feature>
<organism evidence="2 3">
    <name type="scientific">Colwellia ponticola</name>
    <dbReference type="NCBI Taxonomy" id="2304625"/>
    <lineage>
        <taxon>Bacteria</taxon>
        <taxon>Pseudomonadati</taxon>
        <taxon>Pseudomonadota</taxon>
        <taxon>Gammaproteobacteria</taxon>
        <taxon>Alteromonadales</taxon>
        <taxon>Colwelliaceae</taxon>
        <taxon>Colwellia</taxon>
    </lineage>
</organism>
<protein>
    <submittedName>
        <fullName evidence="2">DUF2066 domain-containing protein</fullName>
    </submittedName>
</protein>
<feature type="compositionally biased region" description="Acidic residues" evidence="1">
    <location>
        <begin position="463"/>
        <end position="481"/>
    </location>
</feature>
<evidence type="ECO:0000256" key="1">
    <source>
        <dbReference type="SAM" id="MobiDB-lite"/>
    </source>
</evidence>
<dbReference type="OrthoDB" id="6195299at2"/>
<sequence length="501" mass="56102">MLRFPLIYFPLVSIILSFSFFISKVAALEVDGLYQANVVVDSQDKEQREHAIEKALAAVFLKVGGKHSSLTHQVLQTAQKNASRYVSQYRYQRNDGQLSLIVMFNEDQVNELFKAADLALWGSLRPQVLLWLIDEQGTTRSIVSADADSIIPLNIHDFSVQRGLPITMPLMDLIDNEQVVLTDFWHYSHEHVQQASLRYLADMVVVMRVSDSSLVLDKHLSENLTTDITTGINTENLASQGSIPDSRTVSNNSSCDLLCQQQANMPKVLDWRVYMQGALYTQQYQGVDKMSLITQGLADITELIYQSYALSTAAENNFIIEVQNITSLKSDTAVANFLINLSAVKTVTLTRVQGDIRHFKLELIGSKASLIASLKLNNKLTQKIETPIDSQSTQHNYLDNMVINTEATGGFNNRSQAMKVIILGDDNTAAKNAAAPVANEIIDSTAQEQQSLTELDAGYDTYTDEEQEQEQEQEQAQEQEQEQVIPQTIIPNIPVFYWEQG</sequence>
<proteinExistence type="predicted"/>
<keyword evidence="3" id="KW-1185">Reference proteome</keyword>
<evidence type="ECO:0000313" key="3">
    <source>
        <dbReference type="Proteomes" id="UP000307702"/>
    </source>
</evidence>
<evidence type="ECO:0000313" key="2">
    <source>
        <dbReference type="EMBL" id="TMM44837.1"/>
    </source>
</evidence>
<gene>
    <name evidence="2" type="ORF">FCS21_10875</name>
</gene>
<comment type="caution">
    <text evidence="2">The sequence shown here is derived from an EMBL/GenBank/DDBJ whole genome shotgun (WGS) entry which is preliminary data.</text>
</comment>
<dbReference type="AlphaFoldDB" id="A0A8H2JKC8"/>
<name>A0A8H2JKC8_9GAMM</name>
<dbReference type="Proteomes" id="UP000307702">
    <property type="component" value="Unassembled WGS sequence"/>
</dbReference>
<dbReference type="InterPro" id="IPR018642">
    <property type="entry name" value="DUF2066"/>
</dbReference>